<keyword evidence="1" id="KW-0175">Coiled coil</keyword>
<feature type="coiled-coil region" evidence="1">
    <location>
        <begin position="73"/>
        <end position="108"/>
    </location>
</feature>
<dbReference type="Proteomes" id="UP000649799">
    <property type="component" value="Unassembled WGS sequence"/>
</dbReference>
<evidence type="ECO:0000256" key="1">
    <source>
        <dbReference type="SAM" id="Coils"/>
    </source>
</evidence>
<accession>A0ABX0H693</accession>
<evidence type="ECO:0000313" key="2">
    <source>
        <dbReference type="EMBL" id="NHE55878.1"/>
    </source>
</evidence>
<name>A0ABX0H693_9BACT</name>
<keyword evidence="3" id="KW-1185">Reference proteome</keyword>
<organism evidence="2 3">
    <name type="scientific">Cyclobacterium plantarum</name>
    <dbReference type="NCBI Taxonomy" id="2716263"/>
    <lineage>
        <taxon>Bacteria</taxon>
        <taxon>Pseudomonadati</taxon>
        <taxon>Bacteroidota</taxon>
        <taxon>Cytophagia</taxon>
        <taxon>Cytophagales</taxon>
        <taxon>Cyclobacteriaceae</taxon>
        <taxon>Cyclobacterium</taxon>
    </lineage>
</organism>
<evidence type="ECO:0000313" key="3">
    <source>
        <dbReference type="Proteomes" id="UP000649799"/>
    </source>
</evidence>
<dbReference type="PROSITE" id="PS51257">
    <property type="entry name" value="PROKAR_LIPOPROTEIN"/>
    <property type="match status" value="1"/>
</dbReference>
<protein>
    <recommendedName>
        <fullName evidence="4">Lipoprotein</fullName>
    </recommendedName>
</protein>
<sequence>MQSRYLILLTFFSFLLGACSGEKKDRYQFKEEMVLDTETGDEYLLKNADTMTVVHIDGTSEPITVNSTPFAGSEELNEMMENYRANLEERKEELLAKEKARIKQERKERYAAYSDEELEAKFNELHGNGAPFEQQMDIVAELVNREVILEIDAAELLEIDPEDIDMDIEYSGTNE</sequence>
<gene>
    <name evidence="2" type="ORF">G9Q97_03510</name>
</gene>
<reference evidence="2 3" key="1">
    <citation type="submission" date="2020-03" db="EMBL/GenBank/DDBJ databases">
        <title>Cyclobacterium plantarum sp. nov., a marine bacterium isolated from a coastal-marine wetland.</title>
        <authorList>
            <person name="Sanchez-Porro C."/>
            <person name="Ventosa A."/>
            <person name="Amoozegar M."/>
        </authorList>
    </citation>
    <scope>NUCLEOTIDE SEQUENCE [LARGE SCALE GENOMIC DNA]</scope>
    <source>
        <strain evidence="2 3">GBPx2</strain>
    </source>
</reference>
<proteinExistence type="predicted"/>
<evidence type="ECO:0008006" key="4">
    <source>
        <dbReference type="Google" id="ProtNLM"/>
    </source>
</evidence>
<dbReference type="RefSeq" id="WP_166143158.1">
    <property type="nucleotide sequence ID" value="NZ_JAANYN010000001.1"/>
</dbReference>
<dbReference type="EMBL" id="JAANYN010000001">
    <property type="protein sequence ID" value="NHE55878.1"/>
    <property type="molecule type" value="Genomic_DNA"/>
</dbReference>
<comment type="caution">
    <text evidence="2">The sequence shown here is derived from an EMBL/GenBank/DDBJ whole genome shotgun (WGS) entry which is preliminary data.</text>
</comment>